<keyword evidence="7" id="KW-0238">DNA-binding</keyword>
<dbReference type="InterPro" id="IPR012934">
    <property type="entry name" value="Znf_AD"/>
</dbReference>
<feature type="binding site" evidence="11">
    <location>
        <position position="62"/>
    </location>
    <ligand>
        <name>Zn(2+)</name>
        <dbReference type="ChEBI" id="CHEBI:29105"/>
    </ligand>
</feature>
<feature type="binding site" evidence="11">
    <location>
        <position position="11"/>
    </location>
    <ligand>
        <name>Zn(2+)</name>
        <dbReference type="ChEBI" id="CHEBI:29105"/>
    </ligand>
</feature>
<feature type="compositionally biased region" description="Acidic residues" evidence="12">
    <location>
        <begin position="282"/>
        <end position="302"/>
    </location>
</feature>
<evidence type="ECO:0000256" key="4">
    <source>
        <dbReference type="ARBA" id="ARBA00022771"/>
    </source>
</evidence>
<evidence type="ECO:0000313" key="16">
    <source>
        <dbReference type="Proteomes" id="UP000002358"/>
    </source>
</evidence>
<keyword evidence="9" id="KW-0539">Nucleus</keyword>
<reference evidence="15" key="1">
    <citation type="submission" date="2021-01" db="UniProtKB">
        <authorList>
            <consortium name="EnsemblMetazoa"/>
        </authorList>
    </citation>
    <scope>IDENTIFICATION</scope>
</reference>
<keyword evidence="16" id="KW-1185">Reference proteome</keyword>
<feature type="domain" description="C2H2-type" evidence="13">
    <location>
        <begin position="443"/>
        <end position="470"/>
    </location>
</feature>
<dbReference type="RefSeq" id="XP_003425303.1">
    <property type="nucleotide sequence ID" value="XM_003425255.5"/>
</dbReference>
<keyword evidence="4 10" id="KW-0863">Zinc-finger</keyword>
<protein>
    <submittedName>
        <fullName evidence="15">Uncharacterized protein</fullName>
    </submittedName>
</protein>
<dbReference type="FunFam" id="3.30.160.60:FF:000202">
    <property type="entry name" value="Zinc finger protein 574"/>
    <property type="match status" value="1"/>
</dbReference>
<sequence>MTWEISWADMCRACMEVEGELLPLYDEQNEAEENDLPGKLAELAGIEINRSDGLPTKLCAKCAYNTNAFLEFKNLVRESDQKLRDMFSEQVVSDTRDDEADDQTNNEVENSLPQDKEVYISIDDKDIRLYSENMENINLDEVLGTTEENVSSGPVVVDNLEQVAIELEKNDTVILKLDPSANKTLGVNEELQDLHVVFHKDQVADIERIAQTELSENQNNCGIEEPEATASEQQTSVPDEETVSSEVDKLKIKKIRKTKNSVKKALEKIVDEAIEGETLKEADEDESQSQDNDSDSDCEENGGENVVGSLNDTITKVKEIKEGGKVVQHQCTLCLQNYPVLSEALNHIVNLHVPSTGPFYCVVCEKDCDSMKHLKAHIKVHKGPAPYKCFLCNKAYVMKRYLKRHMACHTEFPKHRCSKCGERFKVKSDLEDHILSHGRGAPFKCSQCPRVFNHKGNYKRHLISHLDPQGLHLPKFPCTVCKRRFLNNRTLVTHMRVHTGEKPFKCDNCGKAFSQQGNLLNHQKIHSNPRCFTCEVCGKSFNQKATLRDHSLLHSGEKPYVCNVCGMAFTFTASLRRHIWTHTDGKPFECDICNAQFVGRYDLKRHMKIHNGKPSARSKSKRRKVQREESIEDEDQQAEMINIVEEDPLGGTDTIFVEQIFVCDDAIQIVTQGESEKENVDSMIGLIEYS</sequence>
<evidence type="ECO:0000256" key="12">
    <source>
        <dbReference type="SAM" id="MobiDB-lite"/>
    </source>
</evidence>
<dbReference type="InParanoid" id="A0A7M7GH25"/>
<evidence type="ECO:0000256" key="3">
    <source>
        <dbReference type="ARBA" id="ARBA00022737"/>
    </source>
</evidence>
<dbReference type="GO" id="GO:0003700">
    <property type="term" value="F:DNA-binding transcription factor activity"/>
    <property type="evidence" value="ECO:0007669"/>
    <property type="project" value="TreeGrafter"/>
</dbReference>
<evidence type="ECO:0000256" key="7">
    <source>
        <dbReference type="ARBA" id="ARBA00023125"/>
    </source>
</evidence>
<evidence type="ECO:0000256" key="9">
    <source>
        <dbReference type="ARBA" id="ARBA00023242"/>
    </source>
</evidence>
<evidence type="ECO:0000256" key="10">
    <source>
        <dbReference type="PROSITE-ProRule" id="PRU00042"/>
    </source>
</evidence>
<dbReference type="Pfam" id="PF00096">
    <property type="entry name" value="zf-C2H2"/>
    <property type="match status" value="6"/>
</dbReference>
<dbReference type="GO" id="GO:0008270">
    <property type="term" value="F:zinc ion binding"/>
    <property type="evidence" value="ECO:0007669"/>
    <property type="project" value="UniProtKB-UniRule"/>
</dbReference>
<name>A0A7M7GH25_NASVI</name>
<dbReference type="GO" id="GO:0000978">
    <property type="term" value="F:RNA polymerase II cis-regulatory region sequence-specific DNA binding"/>
    <property type="evidence" value="ECO:0007669"/>
    <property type="project" value="TreeGrafter"/>
</dbReference>
<dbReference type="InterPro" id="IPR036236">
    <property type="entry name" value="Znf_C2H2_sf"/>
</dbReference>
<feature type="binding site" evidence="11">
    <location>
        <position position="14"/>
    </location>
    <ligand>
        <name>Zn(2+)</name>
        <dbReference type="ChEBI" id="CHEBI:29105"/>
    </ligand>
</feature>
<dbReference type="AlphaFoldDB" id="A0A7M7GH25"/>
<feature type="domain" description="ZAD" evidence="14">
    <location>
        <begin position="9"/>
        <end position="86"/>
    </location>
</feature>
<feature type="compositionally biased region" description="Basic residues" evidence="12">
    <location>
        <begin position="610"/>
        <end position="625"/>
    </location>
</feature>
<dbReference type="PROSITE" id="PS00028">
    <property type="entry name" value="ZINC_FINGER_C2H2_1"/>
    <property type="match status" value="9"/>
</dbReference>
<dbReference type="InterPro" id="IPR050589">
    <property type="entry name" value="Ikaros_C2H2-ZF"/>
</dbReference>
<evidence type="ECO:0000256" key="1">
    <source>
        <dbReference type="ARBA" id="ARBA00004123"/>
    </source>
</evidence>
<comment type="subcellular location">
    <subcellularLocation>
        <location evidence="1">Nucleus</location>
    </subcellularLocation>
</comment>
<evidence type="ECO:0000259" key="14">
    <source>
        <dbReference type="PROSITE" id="PS51915"/>
    </source>
</evidence>
<dbReference type="FunFam" id="3.30.160.60:FF:000099">
    <property type="entry name" value="Zinc finger protein 79"/>
    <property type="match status" value="1"/>
</dbReference>
<keyword evidence="2 11" id="KW-0479">Metal-binding</keyword>
<feature type="region of interest" description="Disordered" evidence="12">
    <location>
        <begin position="610"/>
        <end position="639"/>
    </location>
</feature>
<dbReference type="GO" id="GO:0032502">
    <property type="term" value="P:developmental process"/>
    <property type="evidence" value="ECO:0007669"/>
    <property type="project" value="UniProtKB-ARBA"/>
</dbReference>
<keyword evidence="3" id="KW-0677">Repeat</keyword>
<evidence type="ECO:0000256" key="6">
    <source>
        <dbReference type="ARBA" id="ARBA00023015"/>
    </source>
</evidence>
<feature type="domain" description="C2H2-type" evidence="13">
    <location>
        <begin position="532"/>
        <end position="559"/>
    </location>
</feature>
<evidence type="ECO:0000259" key="13">
    <source>
        <dbReference type="PROSITE" id="PS50157"/>
    </source>
</evidence>
<dbReference type="GO" id="GO:0006357">
    <property type="term" value="P:regulation of transcription by RNA polymerase II"/>
    <property type="evidence" value="ECO:0007669"/>
    <property type="project" value="TreeGrafter"/>
</dbReference>
<feature type="domain" description="C2H2-type" evidence="13">
    <location>
        <begin position="359"/>
        <end position="386"/>
    </location>
</feature>
<dbReference type="SUPFAM" id="SSF57716">
    <property type="entry name" value="Glucocorticoid receptor-like (DNA-binding domain)"/>
    <property type="match status" value="1"/>
</dbReference>
<dbReference type="Pfam" id="PF13894">
    <property type="entry name" value="zf-C2H2_4"/>
    <property type="match status" value="1"/>
</dbReference>
<dbReference type="SUPFAM" id="SSF57667">
    <property type="entry name" value="beta-beta-alpha zinc fingers"/>
    <property type="match status" value="6"/>
</dbReference>
<feature type="domain" description="C2H2-type" evidence="13">
    <location>
        <begin position="504"/>
        <end position="531"/>
    </location>
</feature>
<dbReference type="SMART" id="SM00868">
    <property type="entry name" value="zf-AD"/>
    <property type="match status" value="1"/>
</dbReference>
<dbReference type="InterPro" id="IPR013087">
    <property type="entry name" value="Znf_C2H2_type"/>
</dbReference>
<dbReference type="OrthoDB" id="6077919at2759"/>
<keyword evidence="8" id="KW-0804">Transcription</keyword>
<evidence type="ECO:0000256" key="2">
    <source>
        <dbReference type="ARBA" id="ARBA00022723"/>
    </source>
</evidence>
<evidence type="ECO:0000256" key="11">
    <source>
        <dbReference type="PROSITE-ProRule" id="PRU01263"/>
    </source>
</evidence>
<dbReference type="SMR" id="A0A7M7GH25"/>
<keyword evidence="5 11" id="KW-0862">Zinc</keyword>
<dbReference type="Gene3D" id="3.30.160.60">
    <property type="entry name" value="Classic Zinc Finger"/>
    <property type="match status" value="8"/>
</dbReference>
<evidence type="ECO:0000313" key="15">
    <source>
        <dbReference type="EnsemblMetazoa" id="XP_003425303"/>
    </source>
</evidence>
<feature type="domain" description="C2H2-type" evidence="13">
    <location>
        <begin position="387"/>
        <end position="410"/>
    </location>
</feature>
<dbReference type="FunFam" id="3.30.160.60:FF:000446">
    <property type="entry name" value="Zinc finger protein"/>
    <property type="match status" value="1"/>
</dbReference>
<feature type="domain" description="C2H2-type" evidence="13">
    <location>
        <begin position="415"/>
        <end position="442"/>
    </location>
</feature>
<evidence type="ECO:0000256" key="8">
    <source>
        <dbReference type="ARBA" id="ARBA00023163"/>
    </source>
</evidence>
<dbReference type="SMART" id="SM00355">
    <property type="entry name" value="ZnF_C2H2"/>
    <property type="match status" value="10"/>
</dbReference>
<feature type="domain" description="C2H2-type" evidence="13">
    <location>
        <begin position="588"/>
        <end position="615"/>
    </location>
</feature>
<dbReference type="KEGG" id="nvi:100680137"/>
<dbReference type="Pfam" id="PF07776">
    <property type="entry name" value="zf-AD"/>
    <property type="match status" value="1"/>
</dbReference>
<keyword evidence="6" id="KW-0805">Transcription regulation</keyword>
<dbReference type="PANTHER" id="PTHR24404">
    <property type="entry name" value="ZINC FINGER PROTEIN"/>
    <property type="match status" value="1"/>
</dbReference>
<dbReference type="PANTHER" id="PTHR24404:SF114">
    <property type="entry name" value="KLUMPFUSS, ISOFORM B-RELATED"/>
    <property type="match status" value="1"/>
</dbReference>
<dbReference type="GeneID" id="100680137"/>
<dbReference type="PROSITE" id="PS51915">
    <property type="entry name" value="ZAD"/>
    <property type="match status" value="1"/>
</dbReference>
<feature type="domain" description="C2H2-type" evidence="13">
    <location>
        <begin position="560"/>
        <end position="587"/>
    </location>
</feature>
<dbReference type="Pfam" id="PF12874">
    <property type="entry name" value="zf-met"/>
    <property type="match status" value="1"/>
</dbReference>
<accession>A0A7M7GH25</accession>
<dbReference type="GO" id="GO:0005634">
    <property type="term" value="C:nucleus"/>
    <property type="evidence" value="ECO:0007669"/>
    <property type="project" value="UniProtKB-SubCell"/>
</dbReference>
<dbReference type="Proteomes" id="UP000002358">
    <property type="component" value="Chromosome 5"/>
</dbReference>
<dbReference type="FunFam" id="3.30.160.60:FF:000161">
    <property type="entry name" value="Zinc finger protein 366"/>
    <property type="match status" value="1"/>
</dbReference>
<proteinExistence type="predicted"/>
<dbReference type="EnsemblMetazoa" id="XM_003425255">
    <property type="protein sequence ID" value="XP_003425303"/>
    <property type="gene ID" value="LOC100680137"/>
</dbReference>
<feature type="binding site" evidence="11">
    <location>
        <position position="59"/>
    </location>
    <ligand>
        <name>Zn(2+)</name>
        <dbReference type="ChEBI" id="CHEBI:29105"/>
    </ligand>
</feature>
<evidence type="ECO:0000256" key="5">
    <source>
        <dbReference type="ARBA" id="ARBA00022833"/>
    </source>
</evidence>
<dbReference type="Gene3D" id="3.40.1800.20">
    <property type="match status" value="1"/>
</dbReference>
<feature type="region of interest" description="Disordered" evidence="12">
    <location>
        <begin position="277"/>
        <end position="309"/>
    </location>
</feature>
<dbReference type="FunFam" id="3.30.160.60:FF:000358">
    <property type="entry name" value="zinc finger protein 24"/>
    <property type="match status" value="1"/>
</dbReference>
<dbReference type="PROSITE" id="PS50157">
    <property type="entry name" value="ZINC_FINGER_C2H2_2"/>
    <property type="match status" value="9"/>
</dbReference>
<organism evidence="15 16">
    <name type="scientific">Nasonia vitripennis</name>
    <name type="common">Parasitic wasp</name>
    <dbReference type="NCBI Taxonomy" id="7425"/>
    <lineage>
        <taxon>Eukaryota</taxon>
        <taxon>Metazoa</taxon>
        <taxon>Ecdysozoa</taxon>
        <taxon>Arthropoda</taxon>
        <taxon>Hexapoda</taxon>
        <taxon>Insecta</taxon>
        <taxon>Pterygota</taxon>
        <taxon>Neoptera</taxon>
        <taxon>Endopterygota</taxon>
        <taxon>Hymenoptera</taxon>
        <taxon>Apocrita</taxon>
        <taxon>Proctotrupomorpha</taxon>
        <taxon>Chalcidoidea</taxon>
        <taxon>Pteromalidae</taxon>
        <taxon>Pteromalinae</taxon>
        <taxon>Nasonia</taxon>
    </lineage>
</organism>
<feature type="domain" description="C2H2-type" evidence="13">
    <location>
        <begin position="476"/>
        <end position="503"/>
    </location>
</feature>